<feature type="compositionally biased region" description="Low complexity" evidence="1">
    <location>
        <begin position="435"/>
        <end position="447"/>
    </location>
</feature>
<proteinExistence type="predicted"/>
<reference evidence="3" key="1">
    <citation type="submission" date="2022-08" db="EMBL/GenBank/DDBJ databases">
        <title>Novel sulphate-reducing endosymbionts in the free-living metamonad Anaeramoeba.</title>
        <authorList>
            <person name="Jerlstrom-Hultqvist J."/>
            <person name="Cepicka I."/>
            <person name="Gallot-Lavallee L."/>
            <person name="Salas-Leiva D."/>
            <person name="Curtis B.A."/>
            <person name="Zahonova K."/>
            <person name="Pipaliya S."/>
            <person name="Dacks J."/>
            <person name="Roger A.J."/>
        </authorList>
    </citation>
    <scope>NUCLEOTIDE SEQUENCE</scope>
    <source>
        <strain evidence="3">Busselton2</strain>
    </source>
</reference>
<feature type="region of interest" description="Disordered" evidence="1">
    <location>
        <begin position="244"/>
        <end position="268"/>
    </location>
</feature>
<dbReference type="InterPro" id="IPR008266">
    <property type="entry name" value="Tyr_kinase_AS"/>
</dbReference>
<dbReference type="EMBL" id="JANTQA010000023">
    <property type="protein sequence ID" value="KAJ3443102.1"/>
    <property type="molecule type" value="Genomic_DNA"/>
</dbReference>
<feature type="domain" description="Protein kinase" evidence="2">
    <location>
        <begin position="216"/>
        <end position="529"/>
    </location>
</feature>
<protein>
    <submittedName>
        <fullName evidence="3">Nnp-1 protein putative nuclear protein 1 nop52</fullName>
    </submittedName>
</protein>
<evidence type="ECO:0000313" key="4">
    <source>
        <dbReference type="Proteomes" id="UP001146793"/>
    </source>
</evidence>
<feature type="compositionally biased region" description="Low complexity" evidence="1">
    <location>
        <begin position="65"/>
        <end position="90"/>
    </location>
</feature>
<evidence type="ECO:0000259" key="2">
    <source>
        <dbReference type="PROSITE" id="PS50011"/>
    </source>
</evidence>
<feature type="compositionally biased region" description="Polar residues" evidence="1">
    <location>
        <begin position="19"/>
        <end position="35"/>
    </location>
</feature>
<accession>A0AAV7ZRJ7</accession>
<dbReference type="SUPFAM" id="SSF56112">
    <property type="entry name" value="Protein kinase-like (PK-like)"/>
    <property type="match status" value="1"/>
</dbReference>
<organism evidence="3 4">
    <name type="scientific">Anaeramoeba flamelloides</name>
    <dbReference type="NCBI Taxonomy" id="1746091"/>
    <lineage>
        <taxon>Eukaryota</taxon>
        <taxon>Metamonada</taxon>
        <taxon>Anaeramoebidae</taxon>
        <taxon>Anaeramoeba</taxon>
    </lineage>
</organism>
<dbReference type="AlphaFoldDB" id="A0AAV7ZRJ7"/>
<dbReference type="Gene3D" id="1.10.510.10">
    <property type="entry name" value="Transferase(Phosphotransferase) domain 1"/>
    <property type="match status" value="1"/>
</dbReference>
<evidence type="ECO:0000256" key="1">
    <source>
        <dbReference type="SAM" id="MobiDB-lite"/>
    </source>
</evidence>
<feature type="compositionally biased region" description="Basic residues" evidence="1">
    <location>
        <begin position="255"/>
        <end position="264"/>
    </location>
</feature>
<feature type="compositionally biased region" description="Basic and acidic residues" evidence="1">
    <location>
        <begin position="1"/>
        <end position="14"/>
    </location>
</feature>
<feature type="compositionally biased region" description="Basic and acidic residues" evidence="1">
    <location>
        <begin position="244"/>
        <end position="254"/>
    </location>
</feature>
<evidence type="ECO:0000313" key="3">
    <source>
        <dbReference type="EMBL" id="KAJ3443102.1"/>
    </source>
</evidence>
<dbReference type="Proteomes" id="UP001146793">
    <property type="component" value="Unassembled WGS sequence"/>
</dbReference>
<dbReference type="PROSITE" id="PS00109">
    <property type="entry name" value="PROTEIN_KINASE_TYR"/>
    <property type="match status" value="1"/>
</dbReference>
<sequence>MELSLKDRNKKVSDFKPSSEISQIKGTPSKNSSSSTFYVPTYGPIPIGDIQEYFQKFKLKIINSNDNQSHNKNKNQNQNHNNNQNQNQNKNKYKTDKSNKIFKNIKRLTEISNWKYEKEKDFQIKLMEYLLHFEKDIVDLRFLWTGEIEKRAFYKDKPDFLIVDKSFQFSFERERNKMMDLFEWRLFTTSYQKFRFLTDFNQLQIIYYPVTSQKFPQDKPTIRKGSYAFVYKLTRPKDIDRFKLKQKQKSEKGKGKGKGKQTNNKKKEQKIEPPKVLILKQFFGMNVSQILNNCKQEISNRKILISKRFLDQSFLYPQIKKAEEEEEEEENSKIKQKYYDNLNKLFFNLNDDKPILQNFFLSTKLYHCIPGWVSYEWTQEKQEKLNKANNLPNFNHKKFWLAIIDMVKELHSLNYFHRDLCVSNIMVEKKENTNKNRNTINNNNNHNNNHKNNDNDNDNDNNNDYQKNFTRTIKKNTKNDISTFDYIPKLVDFDSAYLKTDQEGPFHGGTCCLGPRCMIEKQSNKKYRF</sequence>
<comment type="caution">
    <text evidence="3">The sequence shown here is derived from an EMBL/GenBank/DDBJ whole genome shotgun (WGS) entry which is preliminary data.</text>
</comment>
<dbReference type="InterPro" id="IPR011009">
    <property type="entry name" value="Kinase-like_dom_sf"/>
</dbReference>
<name>A0AAV7ZRJ7_9EUKA</name>
<feature type="region of interest" description="Disordered" evidence="1">
    <location>
        <begin position="65"/>
        <end position="96"/>
    </location>
</feature>
<dbReference type="GO" id="GO:0005524">
    <property type="term" value="F:ATP binding"/>
    <property type="evidence" value="ECO:0007669"/>
    <property type="project" value="InterPro"/>
</dbReference>
<dbReference type="InterPro" id="IPR000719">
    <property type="entry name" value="Prot_kinase_dom"/>
</dbReference>
<dbReference type="GO" id="GO:0004672">
    <property type="term" value="F:protein kinase activity"/>
    <property type="evidence" value="ECO:0007669"/>
    <property type="project" value="InterPro"/>
</dbReference>
<feature type="region of interest" description="Disordered" evidence="1">
    <location>
        <begin position="1"/>
        <end position="35"/>
    </location>
</feature>
<feature type="region of interest" description="Disordered" evidence="1">
    <location>
        <begin position="432"/>
        <end position="466"/>
    </location>
</feature>
<gene>
    <name evidence="3" type="ORF">M0812_08933</name>
</gene>
<dbReference type="PROSITE" id="PS50011">
    <property type="entry name" value="PROTEIN_KINASE_DOM"/>
    <property type="match status" value="1"/>
</dbReference>